<evidence type="ECO:0000313" key="11">
    <source>
        <dbReference type="EMBL" id="SUZ87682.1"/>
    </source>
</evidence>
<dbReference type="AlphaFoldDB" id="A0A381R7N0"/>
<evidence type="ECO:0000256" key="1">
    <source>
        <dbReference type="ARBA" id="ARBA00004401"/>
    </source>
</evidence>
<reference evidence="11" key="1">
    <citation type="submission" date="2018-05" db="EMBL/GenBank/DDBJ databases">
        <authorList>
            <person name="Lanie J.A."/>
            <person name="Ng W.-L."/>
            <person name="Kazmierczak K.M."/>
            <person name="Andrzejewski T.M."/>
            <person name="Davidsen T.M."/>
            <person name="Wayne K.J."/>
            <person name="Tettelin H."/>
            <person name="Glass J.I."/>
            <person name="Rusch D."/>
            <person name="Podicherti R."/>
            <person name="Tsui H.-C.T."/>
            <person name="Winkler M.E."/>
        </authorList>
    </citation>
    <scope>NUCLEOTIDE SEQUENCE</scope>
</reference>
<evidence type="ECO:0000259" key="10">
    <source>
        <dbReference type="Pfam" id="PF09976"/>
    </source>
</evidence>
<evidence type="ECO:0000256" key="7">
    <source>
        <dbReference type="ARBA" id="ARBA00024197"/>
    </source>
</evidence>
<keyword evidence="3 9" id="KW-0812">Transmembrane</keyword>
<evidence type="ECO:0000256" key="9">
    <source>
        <dbReference type="SAM" id="Phobius"/>
    </source>
</evidence>
<keyword evidence="6" id="KW-0143">Chaperone</keyword>
<dbReference type="InterPro" id="IPR026039">
    <property type="entry name" value="YfgM"/>
</dbReference>
<evidence type="ECO:0000256" key="3">
    <source>
        <dbReference type="ARBA" id="ARBA00022692"/>
    </source>
</evidence>
<proteinExistence type="inferred from homology"/>
<gene>
    <name evidence="11" type="ORF">METZ01_LOCUS40536</name>
</gene>
<keyword evidence="5 9" id="KW-0472">Membrane</keyword>
<keyword evidence="2" id="KW-1003">Cell membrane</keyword>
<evidence type="ECO:0000256" key="4">
    <source>
        <dbReference type="ARBA" id="ARBA00022989"/>
    </source>
</evidence>
<evidence type="ECO:0000256" key="2">
    <source>
        <dbReference type="ARBA" id="ARBA00022475"/>
    </source>
</evidence>
<sequence>MVKLSSTEEENTEFLSSLWGSYKYLLLLSLILLGGGIIGWEYWSQNKVTKLQNSSDMYESFINALNDSELDQKVMAEEIVQKYPNSLYADLVTFHLAKIFVDQNDLNKAEEYLRWILDRHDSKWGSDFDPIEVTARLRLARVLIANENPEKAIEVIEYSQTLNGSLYEVKGDAEEQLGQFSQAKLSYLKALESTQSQSIQALLKMKLANLDN</sequence>
<dbReference type="GO" id="GO:0044877">
    <property type="term" value="F:protein-containing complex binding"/>
    <property type="evidence" value="ECO:0007669"/>
    <property type="project" value="InterPro"/>
</dbReference>
<feature type="transmembrane region" description="Helical" evidence="9">
    <location>
        <begin position="24"/>
        <end position="43"/>
    </location>
</feature>
<dbReference type="GO" id="GO:0005886">
    <property type="term" value="C:plasma membrane"/>
    <property type="evidence" value="ECO:0007669"/>
    <property type="project" value="UniProtKB-SubCell"/>
</dbReference>
<evidence type="ECO:0000256" key="6">
    <source>
        <dbReference type="ARBA" id="ARBA00023186"/>
    </source>
</evidence>
<evidence type="ECO:0000256" key="8">
    <source>
        <dbReference type="ARBA" id="ARBA00024235"/>
    </source>
</evidence>
<keyword evidence="4 9" id="KW-1133">Transmembrane helix</keyword>
<dbReference type="Gene3D" id="1.25.40.10">
    <property type="entry name" value="Tetratricopeptide repeat domain"/>
    <property type="match status" value="1"/>
</dbReference>
<comment type="similarity">
    <text evidence="7">Belongs to the YfgM family.</text>
</comment>
<dbReference type="InterPro" id="IPR018704">
    <property type="entry name" value="SecYEG/CpoB_TPR"/>
</dbReference>
<organism evidence="11">
    <name type="scientific">marine metagenome</name>
    <dbReference type="NCBI Taxonomy" id="408172"/>
    <lineage>
        <taxon>unclassified sequences</taxon>
        <taxon>metagenomes</taxon>
        <taxon>ecological metagenomes</taxon>
    </lineage>
</organism>
<feature type="domain" description="Ancillary SecYEG translocon subunit/Cell division coordinator CpoB TPR" evidence="10">
    <location>
        <begin position="19"/>
        <end position="211"/>
    </location>
</feature>
<name>A0A381R7N0_9ZZZZ</name>
<protein>
    <recommendedName>
        <fullName evidence="8">Ancillary SecYEG translocon subunit</fullName>
    </recommendedName>
</protein>
<dbReference type="PANTHER" id="PTHR38035:SF1">
    <property type="entry name" value="ANCILLARY SECYEG TRANSLOCON SUBUNIT"/>
    <property type="match status" value="1"/>
</dbReference>
<dbReference type="EMBL" id="UINC01001736">
    <property type="protein sequence ID" value="SUZ87682.1"/>
    <property type="molecule type" value="Genomic_DNA"/>
</dbReference>
<dbReference type="PANTHER" id="PTHR38035">
    <property type="entry name" value="UPF0070 PROTEIN YFGM"/>
    <property type="match status" value="1"/>
</dbReference>
<accession>A0A381R7N0</accession>
<comment type="subcellular location">
    <subcellularLocation>
        <location evidence="1">Cell membrane</location>
        <topology evidence="1">Single-pass type II membrane protein</topology>
    </subcellularLocation>
</comment>
<evidence type="ECO:0000256" key="5">
    <source>
        <dbReference type="ARBA" id="ARBA00023136"/>
    </source>
</evidence>
<dbReference type="InterPro" id="IPR011990">
    <property type="entry name" value="TPR-like_helical_dom_sf"/>
</dbReference>
<dbReference type="Pfam" id="PF09976">
    <property type="entry name" value="TPR_21"/>
    <property type="match status" value="1"/>
</dbReference>
<dbReference type="SUPFAM" id="SSF48452">
    <property type="entry name" value="TPR-like"/>
    <property type="match status" value="1"/>
</dbReference>